<evidence type="ECO:0000313" key="2">
    <source>
        <dbReference type="Proteomes" id="UP000271087"/>
    </source>
</evidence>
<name>A0A3P7KNZ2_ONCOC</name>
<reference evidence="1 2" key="1">
    <citation type="submission" date="2018-08" db="EMBL/GenBank/DDBJ databases">
        <authorList>
            <person name="Laetsch R D."/>
            <person name="Stevens L."/>
            <person name="Kumar S."/>
            <person name="Blaxter L. M."/>
        </authorList>
    </citation>
    <scope>NUCLEOTIDE SEQUENCE [LARGE SCALE GENOMIC DNA]</scope>
</reference>
<organism evidence="1 2">
    <name type="scientific">Onchocerca ochengi</name>
    <name type="common">Filarial nematode worm</name>
    <dbReference type="NCBI Taxonomy" id="42157"/>
    <lineage>
        <taxon>Eukaryota</taxon>
        <taxon>Metazoa</taxon>
        <taxon>Ecdysozoa</taxon>
        <taxon>Nematoda</taxon>
        <taxon>Chromadorea</taxon>
        <taxon>Rhabditida</taxon>
        <taxon>Spirurina</taxon>
        <taxon>Spiruromorpha</taxon>
        <taxon>Filarioidea</taxon>
        <taxon>Onchocercidae</taxon>
        <taxon>Onchocerca</taxon>
    </lineage>
</organism>
<keyword evidence="2" id="KW-1185">Reference proteome</keyword>
<dbReference type="Proteomes" id="UP000271087">
    <property type="component" value="Unassembled WGS sequence"/>
</dbReference>
<evidence type="ECO:0000313" key="1">
    <source>
        <dbReference type="EMBL" id="VDN03210.1"/>
    </source>
</evidence>
<proteinExistence type="predicted"/>
<protein>
    <submittedName>
        <fullName evidence="1">Uncharacterized protein</fullName>
    </submittedName>
</protein>
<sequence>TEEQNSTDYFVTIRKKLATHTKGMKSLNDVLDRGPIALPDLVGVLLRFRTMKNVVTADIEKAFLQLELIPAE</sequence>
<accession>A0A3P7KNZ2</accession>
<dbReference type="EMBL" id="UYRW01016444">
    <property type="protein sequence ID" value="VDN03210.1"/>
    <property type="molecule type" value="Genomic_DNA"/>
</dbReference>
<dbReference type="AlphaFoldDB" id="A0A3P7KNZ2"/>
<gene>
    <name evidence="1" type="ORF">NOO_LOCUS13569</name>
</gene>
<feature type="non-terminal residue" evidence="1">
    <location>
        <position position="1"/>
    </location>
</feature>
<dbReference type="OrthoDB" id="5920525at2759"/>